<sequence length="94" mass="11025">MTEGFMMTAISIYVFTIVFLFFYVDLKECIKSYLNLKYQMARIEYMNRVLGCMQAAENLDEPISKELSEWAEKELKGFLEEEKAKEEAQTSKVV</sequence>
<dbReference type="EMBL" id="CP073115">
    <property type="protein sequence ID" value="UTG69625.1"/>
    <property type="molecule type" value="Genomic_DNA"/>
</dbReference>
<name>A0A9X9HU18_NEISU</name>
<reference evidence="2" key="1">
    <citation type="submission" date="2021-04" db="EMBL/GenBank/DDBJ databases">
        <title>Characterizing Neisseria spp. as novel respiratory pathobionts in bronchiectasis.</title>
        <authorList>
            <person name="Li L."/>
            <person name="Mac Aogain M."/>
            <person name="Xu T."/>
            <person name="Jaggi T.K."/>
            <person name="Chan L.Y."/>
            <person name="Keir H.R."/>
            <person name="Dicker A.J."/>
            <person name="Qu J."/>
            <person name="Liu Y."/>
            <person name="Chen H.S."/>
            <person name="Koh M.S."/>
            <person name="Ong T.H."/>
            <person name="Lim A.Y.H."/>
            <person name="Abisheganaden J."/>
            <person name="Low T.B."/>
            <person name="Oliver B.G."/>
            <person name="Tan N.S."/>
            <person name="Fang M."/>
            <person name="Chalmers J.D."/>
            <person name="Chotirmall S.H."/>
        </authorList>
    </citation>
    <scope>NUCLEOTIDE SEQUENCE</scope>
    <source>
        <strain evidence="2">TT0077</strain>
    </source>
</reference>
<protein>
    <submittedName>
        <fullName evidence="2">Uncharacterized protein</fullName>
    </submittedName>
</protein>
<evidence type="ECO:0000313" key="3">
    <source>
        <dbReference type="Proteomes" id="UP001057296"/>
    </source>
</evidence>
<organism evidence="2 3">
    <name type="scientific">Neisseria subflava</name>
    <dbReference type="NCBI Taxonomy" id="28449"/>
    <lineage>
        <taxon>Bacteria</taxon>
        <taxon>Pseudomonadati</taxon>
        <taxon>Pseudomonadota</taxon>
        <taxon>Betaproteobacteria</taxon>
        <taxon>Neisseriales</taxon>
        <taxon>Neisseriaceae</taxon>
        <taxon>Neisseria</taxon>
    </lineage>
</organism>
<feature type="transmembrane region" description="Helical" evidence="1">
    <location>
        <begin position="6"/>
        <end position="24"/>
    </location>
</feature>
<accession>A0A9X9HU18</accession>
<dbReference type="Proteomes" id="UP001057296">
    <property type="component" value="Chromosome"/>
</dbReference>
<keyword evidence="1" id="KW-0812">Transmembrane</keyword>
<gene>
    <name evidence="2" type="ORF">KCG54_10785</name>
</gene>
<dbReference type="AlphaFoldDB" id="A0A9X9HU18"/>
<proteinExistence type="predicted"/>
<keyword evidence="1" id="KW-0472">Membrane</keyword>
<dbReference type="RefSeq" id="WP_254324167.1">
    <property type="nucleotide sequence ID" value="NZ_CP073115.1"/>
</dbReference>
<keyword evidence="1" id="KW-1133">Transmembrane helix</keyword>
<evidence type="ECO:0000313" key="2">
    <source>
        <dbReference type="EMBL" id="UTG69625.1"/>
    </source>
</evidence>
<evidence type="ECO:0000256" key="1">
    <source>
        <dbReference type="SAM" id="Phobius"/>
    </source>
</evidence>